<feature type="domain" description="Glycosyltransferase subfamily 4-like N-terminal" evidence="3">
    <location>
        <begin position="57"/>
        <end position="158"/>
    </location>
</feature>
<dbReference type="InterPro" id="IPR050194">
    <property type="entry name" value="Glycosyltransferase_grp1"/>
</dbReference>
<dbReference type="Pfam" id="PF13579">
    <property type="entry name" value="Glyco_trans_4_4"/>
    <property type="match status" value="1"/>
</dbReference>
<evidence type="ECO:0000256" key="1">
    <source>
        <dbReference type="ARBA" id="ARBA00022676"/>
    </source>
</evidence>
<dbReference type="Proteomes" id="UP000251995">
    <property type="component" value="Chromosome"/>
</dbReference>
<dbReference type="PANTHER" id="PTHR45947:SF3">
    <property type="entry name" value="SULFOQUINOVOSYL TRANSFERASE SQD2"/>
    <property type="match status" value="1"/>
</dbReference>
<keyword evidence="1" id="KW-0328">Glycosyltransferase</keyword>
<keyword evidence="5" id="KW-1185">Reference proteome</keyword>
<accession>A0A344UX62</accession>
<protein>
    <recommendedName>
        <fullName evidence="3">Glycosyltransferase subfamily 4-like N-terminal domain-containing protein</fullName>
    </recommendedName>
</protein>
<name>A0A344UX62_9ACTN</name>
<dbReference type="GO" id="GO:0016757">
    <property type="term" value="F:glycosyltransferase activity"/>
    <property type="evidence" value="ECO:0007669"/>
    <property type="project" value="UniProtKB-KW"/>
</dbReference>
<dbReference type="Pfam" id="PF13692">
    <property type="entry name" value="Glyco_trans_1_4"/>
    <property type="match status" value="1"/>
</dbReference>
<dbReference type="Gene3D" id="3.40.50.2000">
    <property type="entry name" value="Glycogen Phosphorylase B"/>
    <property type="match status" value="2"/>
</dbReference>
<dbReference type="PANTHER" id="PTHR45947">
    <property type="entry name" value="SULFOQUINOVOSYL TRANSFERASE SQD2"/>
    <property type="match status" value="1"/>
</dbReference>
<evidence type="ECO:0000313" key="4">
    <source>
        <dbReference type="EMBL" id="AXE39860.1"/>
    </source>
</evidence>
<gene>
    <name evidence="4" type="ORF">JS278_02725</name>
</gene>
<keyword evidence="2" id="KW-0808">Transferase</keyword>
<dbReference type="InterPro" id="IPR028098">
    <property type="entry name" value="Glyco_trans_4-like_N"/>
</dbReference>
<evidence type="ECO:0000259" key="3">
    <source>
        <dbReference type="Pfam" id="PF13579"/>
    </source>
</evidence>
<dbReference type="KEGG" id="acij:JS278_02725"/>
<organism evidence="4 5">
    <name type="scientific">Acidipropionibacterium virtanenii</name>
    <dbReference type="NCBI Taxonomy" id="2057246"/>
    <lineage>
        <taxon>Bacteria</taxon>
        <taxon>Bacillati</taxon>
        <taxon>Actinomycetota</taxon>
        <taxon>Actinomycetes</taxon>
        <taxon>Propionibacteriales</taxon>
        <taxon>Propionibacteriaceae</taxon>
        <taxon>Acidipropionibacterium</taxon>
    </lineage>
</organism>
<dbReference type="RefSeq" id="WP_181833744.1">
    <property type="nucleotide sequence ID" value="NZ_CP025198.1"/>
</dbReference>
<proteinExistence type="predicted"/>
<evidence type="ECO:0000313" key="5">
    <source>
        <dbReference type="Proteomes" id="UP000251995"/>
    </source>
</evidence>
<dbReference type="SUPFAM" id="SSF53756">
    <property type="entry name" value="UDP-Glycosyltransferase/glycogen phosphorylase"/>
    <property type="match status" value="1"/>
</dbReference>
<reference evidence="4 5" key="1">
    <citation type="submission" date="2017-12" db="EMBL/GenBank/DDBJ databases">
        <title>The whole genome sequence of the Acidipropionibacterium virtanenii sp. nov. type strain JS278.</title>
        <authorList>
            <person name="Laine P."/>
            <person name="Deptula P."/>
            <person name="Varmanen P."/>
            <person name="Auvinen P."/>
        </authorList>
    </citation>
    <scope>NUCLEOTIDE SEQUENCE [LARGE SCALE GENOMIC DNA]</scope>
    <source>
        <strain evidence="4 5">JS278</strain>
    </source>
</reference>
<evidence type="ECO:0000256" key="2">
    <source>
        <dbReference type="ARBA" id="ARBA00022679"/>
    </source>
</evidence>
<sequence>MELDEARSAERLRVLHVVECFAAGVKTALLQYIASTPMVEHIVVANNRGEPLPDVDPGYRLISMESGHYARIRQIERLCKKLSPSLVHAHSSYAGIYTRLSRIGVPVVYTPHCFAFERRDVAAPVRAMLWLIERGLAVKTSVVAACSYREARLARQMSKSVELVPNVGRFESVDFTRSGEEPHETAARVVFLGRLSAQKDPRFAMEMVRDLRRIVADGVDAEWIGDGRQEIRHELADAGIRVSGWMDADDVSAELASCSIYVHTGAWEGFPMAILEASQLGRPIAARAIPAMERMPQDYLGDSPSQLARIVAATLRSSERREECSARWANVLAVNTRENQREALLGVYDRVADCRTRGSMRWR</sequence>
<dbReference type="AlphaFoldDB" id="A0A344UX62"/>
<dbReference type="GO" id="GO:1901137">
    <property type="term" value="P:carbohydrate derivative biosynthetic process"/>
    <property type="evidence" value="ECO:0007669"/>
    <property type="project" value="UniProtKB-ARBA"/>
</dbReference>
<dbReference type="EMBL" id="CP025198">
    <property type="protein sequence ID" value="AXE39860.1"/>
    <property type="molecule type" value="Genomic_DNA"/>
</dbReference>